<proteinExistence type="predicted"/>
<dbReference type="AlphaFoldDB" id="A0A7J9B083"/>
<dbReference type="InterPro" id="IPR002156">
    <property type="entry name" value="RNaseH_domain"/>
</dbReference>
<protein>
    <recommendedName>
        <fullName evidence="1">RNase H type-1 domain-containing protein</fullName>
    </recommendedName>
</protein>
<comment type="caution">
    <text evidence="2">The sequence shown here is derived from an EMBL/GenBank/DDBJ whole genome shotgun (WGS) entry which is preliminary data.</text>
</comment>
<dbReference type="Proteomes" id="UP000593574">
    <property type="component" value="Unassembled WGS sequence"/>
</dbReference>
<sequence length="212" mass="23510">MATKILHIPLSKKAHEDLKSYVLTVMELQRALTTFLGSALHQLRPSEQRRLFCCGVWAIWININKLVHEEKNSLGKEIAARLGATVKINFDVAFDGSNAKSATGVVVRNASGEILTLKTTFHESFPPEFATEALACFKGILLGAQLGFESVIVEGDSMTTIKKSKLNTPEKPMIGAIVRDIHIKKGDEVYHERDVSGFVKEALDRRRPRAPD</sequence>
<dbReference type="PANTHER" id="PTHR47074:SF61">
    <property type="entry name" value="RNASE H TYPE-1 DOMAIN-CONTAINING PROTEIN"/>
    <property type="match status" value="1"/>
</dbReference>
<dbReference type="PANTHER" id="PTHR47074">
    <property type="entry name" value="BNAC02G40300D PROTEIN"/>
    <property type="match status" value="1"/>
</dbReference>
<reference evidence="2 3" key="1">
    <citation type="journal article" date="2019" name="Genome Biol. Evol.">
        <title>Insights into the evolution of the New World diploid cottons (Gossypium, subgenus Houzingenia) based on genome sequencing.</title>
        <authorList>
            <person name="Grover C.E."/>
            <person name="Arick M.A. 2nd"/>
            <person name="Thrash A."/>
            <person name="Conover J.L."/>
            <person name="Sanders W.S."/>
            <person name="Peterson D.G."/>
            <person name="Frelichowski J.E."/>
            <person name="Scheffler J.A."/>
            <person name="Scheffler B.E."/>
            <person name="Wendel J.F."/>
        </authorList>
    </citation>
    <scope>NUCLEOTIDE SEQUENCE [LARGE SCALE GENOMIC DNA]</scope>
    <source>
        <strain evidence="2">4</strain>
        <tissue evidence="2">Leaf</tissue>
    </source>
</reference>
<dbReference type="GO" id="GO:0004523">
    <property type="term" value="F:RNA-DNA hybrid ribonuclease activity"/>
    <property type="evidence" value="ECO:0007669"/>
    <property type="project" value="InterPro"/>
</dbReference>
<dbReference type="GO" id="GO:0003676">
    <property type="term" value="F:nucleic acid binding"/>
    <property type="evidence" value="ECO:0007669"/>
    <property type="project" value="InterPro"/>
</dbReference>
<gene>
    <name evidence="2" type="ORF">Golax_025730</name>
</gene>
<dbReference type="InterPro" id="IPR036397">
    <property type="entry name" value="RNaseH_sf"/>
</dbReference>
<keyword evidence="3" id="KW-1185">Reference proteome</keyword>
<evidence type="ECO:0000313" key="2">
    <source>
        <dbReference type="EMBL" id="MBA0729690.1"/>
    </source>
</evidence>
<dbReference type="Pfam" id="PF13456">
    <property type="entry name" value="RVT_3"/>
    <property type="match status" value="1"/>
</dbReference>
<feature type="domain" description="RNase H type-1" evidence="1">
    <location>
        <begin position="89"/>
        <end position="181"/>
    </location>
</feature>
<name>A0A7J9B083_9ROSI</name>
<dbReference type="InterPro" id="IPR052929">
    <property type="entry name" value="RNase_H-like_EbsB-rel"/>
</dbReference>
<evidence type="ECO:0000313" key="3">
    <source>
        <dbReference type="Proteomes" id="UP000593574"/>
    </source>
</evidence>
<dbReference type="Gene3D" id="3.30.420.10">
    <property type="entry name" value="Ribonuclease H-like superfamily/Ribonuclease H"/>
    <property type="match status" value="1"/>
</dbReference>
<dbReference type="EMBL" id="JABEZV010439153">
    <property type="protein sequence ID" value="MBA0729690.1"/>
    <property type="molecule type" value="Genomic_DNA"/>
</dbReference>
<dbReference type="InterPro" id="IPR044730">
    <property type="entry name" value="RNase_H-like_dom_plant"/>
</dbReference>
<dbReference type="CDD" id="cd06222">
    <property type="entry name" value="RNase_H_like"/>
    <property type="match status" value="1"/>
</dbReference>
<accession>A0A7J9B083</accession>
<evidence type="ECO:0000259" key="1">
    <source>
        <dbReference type="Pfam" id="PF13456"/>
    </source>
</evidence>
<organism evidence="2 3">
    <name type="scientific">Gossypium laxum</name>
    <dbReference type="NCBI Taxonomy" id="34288"/>
    <lineage>
        <taxon>Eukaryota</taxon>
        <taxon>Viridiplantae</taxon>
        <taxon>Streptophyta</taxon>
        <taxon>Embryophyta</taxon>
        <taxon>Tracheophyta</taxon>
        <taxon>Spermatophyta</taxon>
        <taxon>Magnoliopsida</taxon>
        <taxon>eudicotyledons</taxon>
        <taxon>Gunneridae</taxon>
        <taxon>Pentapetalae</taxon>
        <taxon>rosids</taxon>
        <taxon>malvids</taxon>
        <taxon>Malvales</taxon>
        <taxon>Malvaceae</taxon>
        <taxon>Malvoideae</taxon>
        <taxon>Gossypium</taxon>
    </lineage>
</organism>